<dbReference type="InterPro" id="IPR014752">
    <property type="entry name" value="Arrestin-like_C"/>
</dbReference>
<feature type="compositionally biased region" description="Polar residues" evidence="3">
    <location>
        <begin position="572"/>
        <end position="584"/>
    </location>
</feature>
<evidence type="ECO:0000313" key="5">
    <source>
        <dbReference type="EMBL" id="TKA73748.1"/>
    </source>
</evidence>
<organism evidence="5 6">
    <name type="scientific">Friedmanniomyces simplex</name>
    <dbReference type="NCBI Taxonomy" id="329884"/>
    <lineage>
        <taxon>Eukaryota</taxon>
        <taxon>Fungi</taxon>
        <taxon>Dikarya</taxon>
        <taxon>Ascomycota</taxon>
        <taxon>Pezizomycotina</taxon>
        <taxon>Dothideomycetes</taxon>
        <taxon>Dothideomycetidae</taxon>
        <taxon>Mycosphaerellales</taxon>
        <taxon>Teratosphaeriaceae</taxon>
        <taxon>Friedmanniomyces</taxon>
    </lineage>
</organism>
<dbReference type="SMART" id="SM01017">
    <property type="entry name" value="Arrestin_C"/>
    <property type="match status" value="1"/>
</dbReference>
<evidence type="ECO:0000256" key="2">
    <source>
        <dbReference type="ARBA" id="ARBA00038766"/>
    </source>
</evidence>
<dbReference type="Gene3D" id="2.60.40.640">
    <property type="match status" value="1"/>
</dbReference>
<dbReference type="AlphaFoldDB" id="A0A4U0XDY8"/>
<dbReference type="Pfam" id="PF02752">
    <property type="entry name" value="Arrestin_C"/>
    <property type="match status" value="1"/>
</dbReference>
<sequence>MVPTPRGAYSSSSGGRNKPTLEIIPDTRFIVFHGGEHEAQSVKLTGVVRFTAPEAMSILKPKVRLEGKRKINWWFMGGISAGEVVDKRVFWNQEQKLGIESSHKVKAGPIEWPFEFELAPSMPESVEGLRETYIVYHLHASVSRPGWNAKDVVAQEHIRIVRTLGSDSMEMTRSRVNADIWANKISYSISIPTDAIVFGTSITADVELTPIKKGIRLGKVELRLMETVVKRIQVSEVPDVRSDRSKSEESEVAKVDMEFPEQSRLLYEDETAENPSMADEMYRFKATLALPKSLNQCRQDVDTHQINVTHRFKLMVNIHNPEGHVSQLVCRLPVKLFISPNLPVDERNEVCGAINGVSHEELNSTETSVTAPPEYGRHQLDQIFSDIDPAGYMSRVGSAPGTPSGLNAQSRRASQENLASLNGLASGDGESPNNHGSATPSLLHSRLANLQDGGQSPPARTAGVRFAHSASGGASPAPGMLDGGSLPNANGSSHGSYFRSTGTSAPTSEPISRRTSDEDHADGIAQQNYDMSTLSRVPSYGAALRTPGSVTPFIDVPPSYVEATSRPPSPGAANNNPHHVTTPAQAHIRFFDPDSPGGTSTSTSVSTGTSSEQTLLTSNLASLRMATQPPPLPRAHRESVHHDDAEARIRALRSRS</sequence>
<comment type="caution">
    <text evidence="5">The sequence shown here is derived from an EMBL/GenBank/DDBJ whole genome shotgun (WGS) entry which is preliminary data.</text>
</comment>
<feature type="compositionally biased region" description="Polar residues" evidence="3">
    <location>
        <begin position="612"/>
        <end position="621"/>
    </location>
</feature>
<comment type="similarity">
    <text evidence="1">Belongs to the arrestin family.</text>
</comment>
<dbReference type="EMBL" id="NAJQ01000252">
    <property type="protein sequence ID" value="TKA73748.1"/>
    <property type="molecule type" value="Genomic_DNA"/>
</dbReference>
<protein>
    <recommendedName>
        <fullName evidence="4">Arrestin C-terminal-like domain-containing protein</fullName>
    </recommendedName>
</protein>
<dbReference type="STRING" id="329884.A0A4U0XDY8"/>
<dbReference type="InterPro" id="IPR011022">
    <property type="entry name" value="Arrestin_C-like"/>
</dbReference>
<feature type="compositionally biased region" description="Low complexity" evidence="3">
    <location>
        <begin position="595"/>
        <end position="611"/>
    </location>
</feature>
<feature type="region of interest" description="Disordered" evidence="3">
    <location>
        <begin position="422"/>
        <end position="441"/>
    </location>
</feature>
<dbReference type="OrthoDB" id="2333384at2759"/>
<dbReference type="GO" id="GO:0070086">
    <property type="term" value="P:ubiquitin-dependent endocytosis"/>
    <property type="evidence" value="ECO:0007669"/>
    <property type="project" value="TreeGrafter"/>
</dbReference>
<dbReference type="InterPro" id="IPR011021">
    <property type="entry name" value="Arrestin-like_N"/>
</dbReference>
<evidence type="ECO:0000313" key="6">
    <source>
        <dbReference type="Proteomes" id="UP000309340"/>
    </source>
</evidence>
<dbReference type="GO" id="GO:0005886">
    <property type="term" value="C:plasma membrane"/>
    <property type="evidence" value="ECO:0007669"/>
    <property type="project" value="TreeGrafter"/>
</dbReference>
<dbReference type="GO" id="GO:0031625">
    <property type="term" value="F:ubiquitin protein ligase binding"/>
    <property type="evidence" value="ECO:0007669"/>
    <property type="project" value="TreeGrafter"/>
</dbReference>
<keyword evidence="6" id="KW-1185">Reference proteome</keyword>
<dbReference type="PANTHER" id="PTHR11188">
    <property type="entry name" value="ARRESTIN DOMAIN CONTAINING PROTEIN"/>
    <property type="match status" value="1"/>
</dbReference>
<feature type="region of interest" description="Disordered" evidence="3">
    <location>
        <begin position="468"/>
        <end position="530"/>
    </location>
</feature>
<evidence type="ECO:0000256" key="3">
    <source>
        <dbReference type="SAM" id="MobiDB-lite"/>
    </source>
</evidence>
<feature type="domain" description="Arrestin C-terminal-like" evidence="4">
    <location>
        <begin position="181"/>
        <end position="341"/>
    </location>
</feature>
<evidence type="ECO:0000256" key="1">
    <source>
        <dbReference type="ARBA" id="ARBA00005298"/>
    </source>
</evidence>
<name>A0A4U0XDY8_9PEZI</name>
<dbReference type="PANTHER" id="PTHR11188:SF17">
    <property type="entry name" value="FI21816P1"/>
    <property type="match status" value="1"/>
</dbReference>
<reference evidence="5 6" key="1">
    <citation type="submission" date="2017-03" db="EMBL/GenBank/DDBJ databases">
        <title>Genomes of endolithic fungi from Antarctica.</title>
        <authorList>
            <person name="Coleine C."/>
            <person name="Masonjones S."/>
            <person name="Stajich J.E."/>
        </authorList>
    </citation>
    <scope>NUCLEOTIDE SEQUENCE [LARGE SCALE GENOMIC DNA]</scope>
    <source>
        <strain evidence="5 6">CCFEE 5184</strain>
    </source>
</reference>
<comment type="subunit">
    <text evidence="2">Interacts with hulA.</text>
</comment>
<evidence type="ECO:0000259" key="4">
    <source>
        <dbReference type="SMART" id="SM01017"/>
    </source>
</evidence>
<feature type="compositionally biased region" description="Basic and acidic residues" evidence="3">
    <location>
        <begin position="635"/>
        <end position="649"/>
    </location>
</feature>
<feature type="region of interest" description="Disordered" evidence="3">
    <location>
        <begin position="559"/>
        <end position="656"/>
    </location>
</feature>
<proteinExistence type="inferred from homology"/>
<feature type="compositionally biased region" description="Basic and acidic residues" evidence="3">
    <location>
        <begin position="511"/>
        <end position="522"/>
    </location>
</feature>
<feature type="region of interest" description="Disordered" evidence="3">
    <location>
        <begin position="391"/>
        <end position="417"/>
    </location>
</feature>
<feature type="compositionally biased region" description="Polar residues" evidence="3">
    <location>
        <begin position="404"/>
        <end position="417"/>
    </location>
</feature>
<dbReference type="GO" id="GO:0030674">
    <property type="term" value="F:protein-macromolecule adaptor activity"/>
    <property type="evidence" value="ECO:0007669"/>
    <property type="project" value="TreeGrafter"/>
</dbReference>
<accession>A0A4U0XDY8</accession>
<gene>
    <name evidence="5" type="ORF">B0A55_05448</name>
</gene>
<dbReference type="GO" id="GO:0005829">
    <property type="term" value="C:cytosol"/>
    <property type="evidence" value="ECO:0007669"/>
    <property type="project" value="TreeGrafter"/>
</dbReference>
<dbReference type="Proteomes" id="UP000309340">
    <property type="component" value="Unassembled WGS sequence"/>
</dbReference>
<dbReference type="Pfam" id="PF00339">
    <property type="entry name" value="Arrestin_N"/>
    <property type="match status" value="1"/>
</dbReference>
<feature type="compositionally biased region" description="Polar residues" evidence="3">
    <location>
        <begin position="431"/>
        <end position="441"/>
    </location>
</feature>
<feature type="compositionally biased region" description="Low complexity" evidence="3">
    <location>
        <begin position="469"/>
        <end position="479"/>
    </location>
</feature>
<dbReference type="InterPro" id="IPR050357">
    <property type="entry name" value="Arrestin_domain-protein"/>
</dbReference>
<feature type="compositionally biased region" description="Polar residues" evidence="3">
    <location>
        <begin position="487"/>
        <end position="510"/>
    </location>
</feature>